<evidence type="ECO:0000313" key="2">
    <source>
        <dbReference type="Proteomes" id="UP000789702"/>
    </source>
</evidence>
<keyword evidence="2" id="KW-1185">Reference proteome</keyword>
<accession>A0ACA9PSW4</accession>
<dbReference type="EMBL" id="CAJVPU010033927">
    <property type="protein sequence ID" value="CAG8723757.1"/>
    <property type="molecule type" value="Genomic_DNA"/>
</dbReference>
<gene>
    <name evidence="1" type="ORF">DHETER_LOCUS12986</name>
</gene>
<protein>
    <submittedName>
        <fullName evidence="1">16302_t:CDS:1</fullName>
    </submittedName>
</protein>
<proteinExistence type="predicted"/>
<feature type="non-terminal residue" evidence="1">
    <location>
        <position position="54"/>
    </location>
</feature>
<evidence type="ECO:0000313" key="1">
    <source>
        <dbReference type="EMBL" id="CAG8723757.1"/>
    </source>
</evidence>
<dbReference type="Proteomes" id="UP000789702">
    <property type="component" value="Unassembled WGS sequence"/>
</dbReference>
<reference evidence="1" key="1">
    <citation type="submission" date="2021-06" db="EMBL/GenBank/DDBJ databases">
        <authorList>
            <person name="Kallberg Y."/>
            <person name="Tangrot J."/>
            <person name="Rosling A."/>
        </authorList>
    </citation>
    <scope>NUCLEOTIDE SEQUENCE</scope>
    <source>
        <strain evidence="1">IL203A</strain>
    </source>
</reference>
<comment type="caution">
    <text evidence="1">The sequence shown here is derived from an EMBL/GenBank/DDBJ whole genome shotgun (WGS) entry which is preliminary data.</text>
</comment>
<feature type="non-terminal residue" evidence="1">
    <location>
        <position position="1"/>
    </location>
</feature>
<organism evidence="1 2">
    <name type="scientific">Dentiscutata heterogama</name>
    <dbReference type="NCBI Taxonomy" id="1316150"/>
    <lineage>
        <taxon>Eukaryota</taxon>
        <taxon>Fungi</taxon>
        <taxon>Fungi incertae sedis</taxon>
        <taxon>Mucoromycota</taxon>
        <taxon>Glomeromycotina</taxon>
        <taxon>Glomeromycetes</taxon>
        <taxon>Diversisporales</taxon>
        <taxon>Gigasporaceae</taxon>
        <taxon>Dentiscutata</taxon>
    </lineage>
</organism>
<name>A0ACA9PSW4_9GLOM</name>
<sequence>VIPSLGSSESFFSSSSFSEALLSNVATNFQLLDIFSNFSKFYNSVPSLMAPLID</sequence>